<dbReference type="InterPro" id="IPR036388">
    <property type="entry name" value="WH-like_DNA-bd_sf"/>
</dbReference>
<proteinExistence type="predicted"/>
<feature type="domain" description="OmpR/PhoB-type" evidence="3">
    <location>
        <begin position="187"/>
        <end position="289"/>
    </location>
</feature>
<dbReference type="InterPro" id="IPR016032">
    <property type="entry name" value="Sig_transdc_resp-reg_C-effctor"/>
</dbReference>
<dbReference type="InterPro" id="IPR027417">
    <property type="entry name" value="P-loop_NTPase"/>
</dbReference>
<dbReference type="CDD" id="cd00383">
    <property type="entry name" value="trans_reg_C"/>
    <property type="match status" value="1"/>
</dbReference>
<evidence type="ECO:0000259" key="3">
    <source>
        <dbReference type="PROSITE" id="PS51755"/>
    </source>
</evidence>
<sequence length="292" mass="33659">MEEFREKILKFLSLGESVQIVAPPGFGKSRFGRSLSGLLLDTNLLQTPDDLMIAVKSSPQQKIIIIDSLDRILNENYKPFFSYLKGLRDAHKYQLAYVFLTDKLINTQYLNILNDLYQLISEHVEHIPTLKEKEYDTFAFSPTKLQLKEITNLTGGIPALVKICMLAMRDKIPLEPEKNIKLKAQLEEMVSISFSEPAYSNSKLVTDYLKNRQTRQLTASEQRMLDLLLNHKNEIVNKEDICKEVYPDVKNYEGISDHSIDQLVHRLREKVKDKYEILTIRGRGIRLTATPS</sequence>
<name>A0A1F7Y8Z0_9BACT</name>
<evidence type="ECO:0000313" key="5">
    <source>
        <dbReference type="Proteomes" id="UP000178851"/>
    </source>
</evidence>
<evidence type="ECO:0000256" key="1">
    <source>
        <dbReference type="ARBA" id="ARBA00023125"/>
    </source>
</evidence>
<evidence type="ECO:0000313" key="4">
    <source>
        <dbReference type="EMBL" id="OGM23762.1"/>
    </source>
</evidence>
<comment type="caution">
    <text evidence="4">The sequence shown here is derived from an EMBL/GenBank/DDBJ whole genome shotgun (WGS) entry which is preliminary data.</text>
</comment>
<gene>
    <name evidence="4" type="ORF">A2627_05270</name>
</gene>
<reference evidence="4 5" key="1">
    <citation type="journal article" date="2016" name="Nat. Commun.">
        <title>Thousands of microbial genomes shed light on interconnected biogeochemical processes in an aquifer system.</title>
        <authorList>
            <person name="Anantharaman K."/>
            <person name="Brown C.T."/>
            <person name="Hug L.A."/>
            <person name="Sharon I."/>
            <person name="Castelle C.J."/>
            <person name="Probst A.J."/>
            <person name="Thomas B.C."/>
            <person name="Singh A."/>
            <person name="Wilkins M.J."/>
            <person name="Karaoz U."/>
            <person name="Brodie E.L."/>
            <person name="Williams K.H."/>
            <person name="Hubbard S.S."/>
            <person name="Banfield J.F."/>
        </authorList>
    </citation>
    <scope>NUCLEOTIDE SEQUENCE [LARGE SCALE GENOMIC DNA]</scope>
</reference>
<feature type="DNA-binding region" description="OmpR/PhoB-type" evidence="2">
    <location>
        <begin position="187"/>
        <end position="289"/>
    </location>
</feature>
<keyword evidence="1 2" id="KW-0238">DNA-binding</keyword>
<dbReference type="PROSITE" id="PS51755">
    <property type="entry name" value="OMPR_PHOB"/>
    <property type="match status" value="1"/>
</dbReference>
<dbReference type="AlphaFoldDB" id="A0A1F7Y8Z0"/>
<dbReference type="Pfam" id="PF00486">
    <property type="entry name" value="Trans_reg_C"/>
    <property type="match status" value="1"/>
</dbReference>
<dbReference type="InterPro" id="IPR001867">
    <property type="entry name" value="OmpR/PhoB-type_DNA-bd"/>
</dbReference>
<evidence type="ECO:0000256" key="2">
    <source>
        <dbReference type="PROSITE-ProRule" id="PRU01091"/>
    </source>
</evidence>
<accession>A0A1F7Y8Z0</accession>
<dbReference type="GO" id="GO:0000160">
    <property type="term" value="P:phosphorelay signal transduction system"/>
    <property type="evidence" value="ECO:0007669"/>
    <property type="project" value="InterPro"/>
</dbReference>
<dbReference type="SUPFAM" id="SSF46894">
    <property type="entry name" value="C-terminal effector domain of the bipartite response regulators"/>
    <property type="match status" value="1"/>
</dbReference>
<dbReference type="SMART" id="SM00862">
    <property type="entry name" value="Trans_reg_C"/>
    <property type="match status" value="1"/>
</dbReference>
<protein>
    <recommendedName>
        <fullName evidence="3">OmpR/PhoB-type domain-containing protein</fullName>
    </recommendedName>
</protein>
<dbReference type="GO" id="GO:0006355">
    <property type="term" value="P:regulation of DNA-templated transcription"/>
    <property type="evidence" value="ECO:0007669"/>
    <property type="project" value="InterPro"/>
</dbReference>
<dbReference type="EMBL" id="MGGI01000037">
    <property type="protein sequence ID" value="OGM23762.1"/>
    <property type="molecule type" value="Genomic_DNA"/>
</dbReference>
<dbReference type="Gene3D" id="1.10.10.10">
    <property type="entry name" value="Winged helix-like DNA-binding domain superfamily/Winged helix DNA-binding domain"/>
    <property type="match status" value="1"/>
</dbReference>
<organism evidence="4 5">
    <name type="scientific">Candidatus Woesebacteria bacterium RIFCSPHIGHO2_01_FULL_39_28</name>
    <dbReference type="NCBI Taxonomy" id="1802496"/>
    <lineage>
        <taxon>Bacteria</taxon>
        <taxon>Candidatus Woeseibacteriota</taxon>
    </lineage>
</organism>
<dbReference type="Proteomes" id="UP000178851">
    <property type="component" value="Unassembled WGS sequence"/>
</dbReference>
<dbReference type="GO" id="GO:0003677">
    <property type="term" value="F:DNA binding"/>
    <property type="evidence" value="ECO:0007669"/>
    <property type="project" value="UniProtKB-UniRule"/>
</dbReference>
<dbReference type="SUPFAM" id="SSF52540">
    <property type="entry name" value="P-loop containing nucleoside triphosphate hydrolases"/>
    <property type="match status" value="1"/>
</dbReference>